<dbReference type="AlphaFoldDB" id="A0A444WC00"/>
<feature type="transmembrane region" description="Helical" evidence="1">
    <location>
        <begin position="70"/>
        <end position="89"/>
    </location>
</feature>
<keyword evidence="4" id="KW-1185">Reference proteome</keyword>
<sequence length="123" mass="14413">MARNKTLWGAVLWMLLIAVFCLVTANTFNGFQRFPIPYKDKIVHFTFYFVLVLLWNTSLKHHDNKSKLRLYVFLGAVFYGVLIEIFQKLFTLTRSFDFTDILANTLGAFLGTLIVWLLNRNKE</sequence>
<dbReference type="RefSeq" id="WP_129750817.1">
    <property type="nucleotide sequence ID" value="NZ_JUIW01000005.1"/>
</dbReference>
<protein>
    <submittedName>
        <fullName evidence="3">VanZ family protein</fullName>
    </submittedName>
</protein>
<feature type="transmembrane region" description="Helical" evidence="1">
    <location>
        <begin position="101"/>
        <end position="118"/>
    </location>
</feature>
<keyword evidence="1" id="KW-1133">Transmembrane helix</keyword>
<feature type="domain" description="VanZ-like" evidence="2">
    <location>
        <begin position="39"/>
        <end position="118"/>
    </location>
</feature>
<evidence type="ECO:0000256" key="1">
    <source>
        <dbReference type="SAM" id="Phobius"/>
    </source>
</evidence>
<keyword evidence="1" id="KW-0472">Membrane</keyword>
<dbReference type="EMBL" id="JUIW01000005">
    <property type="protein sequence ID" value="RYJ43342.1"/>
    <property type="molecule type" value="Genomic_DNA"/>
</dbReference>
<evidence type="ECO:0000259" key="2">
    <source>
        <dbReference type="Pfam" id="PF04892"/>
    </source>
</evidence>
<feature type="transmembrane region" description="Helical" evidence="1">
    <location>
        <begin position="41"/>
        <end position="58"/>
    </location>
</feature>
<proteinExistence type="predicted"/>
<dbReference type="Pfam" id="PF04892">
    <property type="entry name" value="VanZ"/>
    <property type="match status" value="1"/>
</dbReference>
<dbReference type="InterPro" id="IPR006976">
    <property type="entry name" value="VanZ-like"/>
</dbReference>
<reference evidence="3 4" key="1">
    <citation type="submission" date="2014-12" db="EMBL/GenBank/DDBJ databases">
        <title>Genome sequence of Flavobacterium beibuense RSKm HC5.</title>
        <authorList>
            <person name="Kim J.F."/>
            <person name="Song J.Y."/>
            <person name="Kwak M.-J."/>
            <person name="Lee S.-W."/>
        </authorList>
    </citation>
    <scope>NUCLEOTIDE SEQUENCE [LARGE SCALE GENOMIC DNA]</scope>
    <source>
        <strain evidence="3 4">RSKm HC5</strain>
    </source>
</reference>
<evidence type="ECO:0000313" key="3">
    <source>
        <dbReference type="EMBL" id="RYJ43342.1"/>
    </source>
</evidence>
<keyword evidence="1" id="KW-0812">Transmembrane</keyword>
<dbReference type="Proteomes" id="UP000289775">
    <property type="component" value="Unassembled WGS sequence"/>
</dbReference>
<gene>
    <name evidence="3" type="ORF">NU09_1680</name>
</gene>
<dbReference type="OrthoDB" id="5472246at2"/>
<dbReference type="PANTHER" id="PTHR28008">
    <property type="entry name" value="DOMAIN PROTEIN, PUTATIVE (AFU_ORTHOLOGUE AFUA_3G10980)-RELATED"/>
    <property type="match status" value="1"/>
</dbReference>
<dbReference type="NCBIfam" id="NF037970">
    <property type="entry name" value="vanZ_1"/>
    <property type="match status" value="1"/>
</dbReference>
<comment type="caution">
    <text evidence="3">The sequence shown here is derived from an EMBL/GenBank/DDBJ whole genome shotgun (WGS) entry which is preliminary data.</text>
</comment>
<name>A0A444WC00_9FLAO</name>
<evidence type="ECO:0000313" key="4">
    <source>
        <dbReference type="Proteomes" id="UP000289775"/>
    </source>
</evidence>
<organism evidence="3 4">
    <name type="scientific">Flavobacterium beibuense</name>
    <dbReference type="NCBI Taxonomy" id="657326"/>
    <lineage>
        <taxon>Bacteria</taxon>
        <taxon>Pseudomonadati</taxon>
        <taxon>Bacteroidota</taxon>
        <taxon>Flavobacteriia</taxon>
        <taxon>Flavobacteriales</taxon>
        <taxon>Flavobacteriaceae</taxon>
        <taxon>Flavobacterium</taxon>
    </lineage>
</organism>
<dbReference type="PANTHER" id="PTHR28008:SF1">
    <property type="entry name" value="DOMAIN PROTEIN, PUTATIVE (AFU_ORTHOLOGUE AFUA_3G10980)-RELATED"/>
    <property type="match status" value="1"/>
</dbReference>
<accession>A0A444WC00</accession>